<sequence>MTSATTSDPSQQIVNPVEALKALEVLWPRLRGTVEPLLIAVSEVDKGAAMGFLAVLNSTHIAEPSRPNVWDVEGYNHCISQGSKAIRQLLKDGPAAGGSQSFNAEHCIQIADELLHQVEINRKDCTSGNRAGITIRRAQDISNSTEQVGNVPAYKFDRLVEHAKAQDAKIARLQSELNLYRLYQSDEPSIWVWQGDGEDHPESLGCPVLIQPADLKVIMDGPSDKGSVLRVAMQQGRLGSVPLTSRYYLAECQKCGWLGSSQECISSPSASGDDDSPCPNCYRDELSEVDTSRALELLQLLVFGANPSPENPS</sequence>
<dbReference type="EMBL" id="LT599584">
    <property type="protein sequence ID" value="SBW84445.1"/>
    <property type="molecule type" value="Genomic_DNA"/>
</dbReference>
<reference evidence="2" key="1">
    <citation type="submission" date="2016-07" db="EMBL/GenBank/DDBJ databases">
        <authorList>
            <person name="Florea S."/>
            <person name="Webb J.S."/>
            <person name="Jaromczyk J."/>
            <person name="Schardl C.L."/>
        </authorList>
    </citation>
    <scope>NUCLEOTIDE SEQUENCE [LARGE SCALE GENOMIC DNA]</scope>
    <source>
        <strain evidence="2">1YdBTEX2</strain>
    </source>
</reference>
<protein>
    <submittedName>
        <fullName evidence="1">Uncharacterized protein</fullName>
    </submittedName>
</protein>
<accession>A0A1D3K870</accession>
<gene>
    <name evidence="1" type="ORF">PVE_R2G0418</name>
</gene>
<organism evidence="1 2">
    <name type="scientific">Pseudomonas veronii 1YdBTEX2</name>
    <dbReference type="NCBI Taxonomy" id="1295141"/>
    <lineage>
        <taxon>Bacteria</taxon>
        <taxon>Pseudomonadati</taxon>
        <taxon>Pseudomonadota</taxon>
        <taxon>Gammaproteobacteria</taxon>
        <taxon>Pseudomonadales</taxon>
        <taxon>Pseudomonadaceae</taxon>
        <taxon>Pseudomonas</taxon>
    </lineage>
</organism>
<evidence type="ECO:0000313" key="1">
    <source>
        <dbReference type="EMBL" id="SBW84445.1"/>
    </source>
</evidence>
<dbReference type="AlphaFoldDB" id="A0A1D3K870"/>
<name>A0A1D3K870_PSEVE</name>
<dbReference type="Proteomes" id="UP000245431">
    <property type="component" value="Chromosome PVE_r2"/>
</dbReference>
<evidence type="ECO:0000313" key="2">
    <source>
        <dbReference type="Proteomes" id="UP000245431"/>
    </source>
</evidence>
<proteinExistence type="predicted"/>